<dbReference type="HOGENOM" id="CLU_042679_1_1_1"/>
<gene>
    <name evidence="2" type="ORF">ACLA_092220</name>
</gene>
<keyword evidence="3" id="KW-1185">Reference proteome</keyword>
<proteinExistence type="predicted"/>
<dbReference type="AlphaFoldDB" id="A1CF75"/>
<dbReference type="Pfam" id="PF12937">
    <property type="entry name" value="F-box-like"/>
    <property type="match status" value="1"/>
</dbReference>
<protein>
    <submittedName>
        <fullName evidence="2">F-box domain protein</fullName>
    </submittedName>
</protein>
<accession>A1CF75</accession>
<reference evidence="2 3" key="1">
    <citation type="journal article" date="2008" name="PLoS Genet.">
        <title>Genomic islands in the pathogenic filamentous fungus Aspergillus fumigatus.</title>
        <authorList>
            <person name="Fedorova N.D."/>
            <person name="Khaldi N."/>
            <person name="Joardar V.S."/>
            <person name="Maiti R."/>
            <person name="Amedeo P."/>
            <person name="Anderson M.J."/>
            <person name="Crabtree J."/>
            <person name="Silva J.C."/>
            <person name="Badger J.H."/>
            <person name="Albarraq A."/>
            <person name="Angiuoli S."/>
            <person name="Bussey H."/>
            <person name="Bowyer P."/>
            <person name="Cotty P.J."/>
            <person name="Dyer P.S."/>
            <person name="Egan A."/>
            <person name="Galens K."/>
            <person name="Fraser-Liggett C.M."/>
            <person name="Haas B.J."/>
            <person name="Inman J.M."/>
            <person name="Kent R."/>
            <person name="Lemieux S."/>
            <person name="Malavazi I."/>
            <person name="Orvis J."/>
            <person name="Roemer T."/>
            <person name="Ronning C.M."/>
            <person name="Sundaram J.P."/>
            <person name="Sutton G."/>
            <person name="Turner G."/>
            <person name="Venter J.C."/>
            <person name="White O.R."/>
            <person name="Whitty B.R."/>
            <person name="Youngman P."/>
            <person name="Wolfe K.H."/>
            <person name="Goldman G.H."/>
            <person name="Wortman J.R."/>
            <person name="Jiang B."/>
            <person name="Denning D.W."/>
            <person name="Nierman W.C."/>
        </authorList>
    </citation>
    <scope>NUCLEOTIDE SEQUENCE [LARGE SCALE GENOMIC DNA]</scope>
    <source>
        <strain evidence="3">ATCC 1007 / CBS 513.65 / DSM 816 / NCTC 3887 / NRRL 1</strain>
    </source>
</reference>
<dbReference type="RefSeq" id="XP_001272950.1">
    <property type="nucleotide sequence ID" value="XM_001272949.1"/>
</dbReference>
<sequence length="381" mass="42261">MPQMHSSHPIYLPTEILVQIVRFVAADEAGRQEALYACCLVSRQWYSAAVEYLYQKPRVHRGNAFQQFTATICPGVGARRNKLNLGSFVRRLDLSRLVHHSSNSLTSRLLGRVKENLEVFIAPRVSFAVNSLPALSKCTNLRILDLSLVADPIPFPNLKKALNRLSRLTLLKLPRSTDLDPPETSLTAWPPLLHKLQISGHFSLATIPAFSWPNALTSLTLKNCADLSVTSIACLFSSAQLNSLRRLTISHANRGLEPGSVNAVTAFLPDLTFLNVPGDIVDETLFDVLYILKPPLALEVIELDLPCSEPVLNFTTESLIQTLDKGLSNLRSIGFSEVYCTDQRVVEDEVVDEALHRNADQRAGSDTKAEVDEIEVGVYYM</sequence>
<organism evidence="2 3">
    <name type="scientific">Aspergillus clavatus (strain ATCC 1007 / CBS 513.65 / DSM 816 / NCTC 3887 / NRRL 1 / QM 1276 / 107)</name>
    <dbReference type="NCBI Taxonomy" id="344612"/>
    <lineage>
        <taxon>Eukaryota</taxon>
        <taxon>Fungi</taxon>
        <taxon>Dikarya</taxon>
        <taxon>Ascomycota</taxon>
        <taxon>Pezizomycotina</taxon>
        <taxon>Eurotiomycetes</taxon>
        <taxon>Eurotiomycetidae</taxon>
        <taxon>Eurotiales</taxon>
        <taxon>Aspergillaceae</taxon>
        <taxon>Aspergillus</taxon>
        <taxon>Aspergillus subgen. Fumigati</taxon>
    </lineage>
</organism>
<dbReference type="OMA" id="AINCWAS"/>
<feature type="domain" description="F-box" evidence="1">
    <location>
        <begin position="12"/>
        <end position="57"/>
    </location>
</feature>
<dbReference type="Gene3D" id="3.80.10.10">
    <property type="entry name" value="Ribonuclease Inhibitor"/>
    <property type="match status" value="1"/>
</dbReference>
<dbReference type="VEuPathDB" id="FungiDB:ACLA_092220"/>
<dbReference type="OrthoDB" id="2125396at2759"/>
<dbReference type="SUPFAM" id="SSF81383">
    <property type="entry name" value="F-box domain"/>
    <property type="match status" value="1"/>
</dbReference>
<dbReference type="GeneID" id="4705199"/>
<evidence type="ECO:0000259" key="1">
    <source>
        <dbReference type="Pfam" id="PF12937"/>
    </source>
</evidence>
<dbReference type="InterPro" id="IPR001810">
    <property type="entry name" value="F-box_dom"/>
</dbReference>
<dbReference type="KEGG" id="act:ACLA_092220"/>
<dbReference type="Proteomes" id="UP000006701">
    <property type="component" value="Unassembled WGS sequence"/>
</dbReference>
<name>A1CF75_ASPCL</name>
<evidence type="ECO:0000313" key="3">
    <source>
        <dbReference type="Proteomes" id="UP000006701"/>
    </source>
</evidence>
<dbReference type="EMBL" id="DS027052">
    <property type="protein sequence ID" value="EAW11524.1"/>
    <property type="molecule type" value="Genomic_DNA"/>
</dbReference>
<dbReference type="InterPro" id="IPR032675">
    <property type="entry name" value="LRR_dom_sf"/>
</dbReference>
<dbReference type="SUPFAM" id="SSF52047">
    <property type="entry name" value="RNI-like"/>
    <property type="match status" value="1"/>
</dbReference>
<dbReference type="eggNOG" id="ENOG502QSAP">
    <property type="taxonomic scope" value="Eukaryota"/>
</dbReference>
<dbReference type="InterPro" id="IPR036047">
    <property type="entry name" value="F-box-like_dom_sf"/>
</dbReference>
<evidence type="ECO:0000313" key="2">
    <source>
        <dbReference type="EMBL" id="EAW11524.1"/>
    </source>
</evidence>